<evidence type="ECO:0000256" key="1">
    <source>
        <dbReference type="ARBA" id="ARBA00004651"/>
    </source>
</evidence>
<dbReference type="GO" id="GO:0005886">
    <property type="term" value="C:plasma membrane"/>
    <property type="evidence" value="ECO:0007669"/>
    <property type="project" value="UniProtKB-SubCell"/>
</dbReference>
<comment type="subcellular location">
    <subcellularLocation>
        <location evidence="1">Cell membrane</location>
        <topology evidence="1">Multi-pass membrane protein</topology>
    </subcellularLocation>
</comment>
<keyword evidence="3" id="KW-0813">Transport</keyword>
<feature type="transmembrane region" description="Helical" evidence="8">
    <location>
        <begin position="203"/>
        <end position="221"/>
    </location>
</feature>
<evidence type="ECO:0000256" key="8">
    <source>
        <dbReference type="SAM" id="Phobius"/>
    </source>
</evidence>
<dbReference type="PANTHER" id="PTHR34979">
    <property type="entry name" value="INNER MEMBRANE PROTEIN YGAZ"/>
    <property type="match status" value="1"/>
</dbReference>
<keyword evidence="5 8" id="KW-0812">Transmembrane</keyword>
<dbReference type="OrthoDB" id="9803444at2"/>
<evidence type="ECO:0000256" key="5">
    <source>
        <dbReference type="ARBA" id="ARBA00022692"/>
    </source>
</evidence>
<comment type="caution">
    <text evidence="9">The sequence shown here is derived from an EMBL/GenBank/DDBJ whole genome shotgun (WGS) entry which is preliminary data.</text>
</comment>
<dbReference type="STRING" id="556267.HWAG_00827"/>
<evidence type="ECO:0000256" key="2">
    <source>
        <dbReference type="ARBA" id="ARBA00010735"/>
    </source>
</evidence>
<feature type="transmembrane region" description="Helical" evidence="8">
    <location>
        <begin position="181"/>
        <end position="197"/>
    </location>
</feature>
<evidence type="ECO:0000256" key="4">
    <source>
        <dbReference type="ARBA" id="ARBA00022475"/>
    </source>
</evidence>
<organism evidence="9 10">
    <name type="scientific">Helicobacter winghamensis</name>
    <dbReference type="NCBI Taxonomy" id="157268"/>
    <lineage>
        <taxon>Bacteria</taxon>
        <taxon>Pseudomonadati</taxon>
        <taxon>Campylobacterota</taxon>
        <taxon>Epsilonproteobacteria</taxon>
        <taxon>Campylobacterales</taxon>
        <taxon>Helicobacteraceae</taxon>
        <taxon>Helicobacter</taxon>
    </lineage>
</organism>
<accession>A0A2N3PKP9</accession>
<protein>
    <submittedName>
        <fullName evidence="9">AzlC family protein</fullName>
    </submittedName>
</protein>
<keyword evidence="7 8" id="KW-0472">Membrane</keyword>
<evidence type="ECO:0000256" key="3">
    <source>
        <dbReference type="ARBA" id="ARBA00022448"/>
    </source>
</evidence>
<evidence type="ECO:0000256" key="6">
    <source>
        <dbReference type="ARBA" id="ARBA00022989"/>
    </source>
</evidence>
<name>A0A2N3PKP9_9HELI</name>
<dbReference type="AlphaFoldDB" id="A0A2N3PKP9"/>
<dbReference type="PANTHER" id="PTHR34979:SF1">
    <property type="entry name" value="INNER MEMBRANE PROTEIN YGAZ"/>
    <property type="match status" value="1"/>
</dbReference>
<comment type="similarity">
    <text evidence="2">Belongs to the AzlC family.</text>
</comment>
<proteinExistence type="inferred from homology"/>
<feature type="transmembrane region" description="Helical" evidence="8">
    <location>
        <begin position="6"/>
        <end position="27"/>
    </location>
</feature>
<keyword evidence="10" id="KW-1185">Reference proteome</keyword>
<sequence>MFFRSFVQTLPVLMGYLPLGATFGILYANLHLPWYYGILSAIVIFAGAGQFLLVSLLAAHAGLFEIAIASFLLNIRHLFYALSITDEIKNFGLSKYYVLFGLTDETFALLKSNQASLNPKTMEKSYFYITLLDHFYWIIGCGLGIFLGGYFALNPKGIEFVLTALFSVLTLALIQNSKLKAPFYIACVLGVFGLIFFPKENFLPLSILCGIVILLVLRRWIRV</sequence>
<feature type="transmembrane region" description="Helical" evidence="8">
    <location>
        <begin position="59"/>
        <end position="79"/>
    </location>
</feature>
<dbReference type="GeneID" id="97290074"/>
<feature type="transmembrane region" description="Helical" evidence="8">
    <location>
        <begin position="34"/>
        <end position="53"/>
    </location>
</feature>
<keyword evidence="6 8" id="KW-1133">Transmembrane helix</keyword>
<dbReference type="Pfam" id="PF03591">
    <property type="entry name" value="AzlC"/>
    <property type="match status" value="1"/>
</dbReference>
<gene>
    <name evidence="9" type="ORF">BCM31_02000</name>
</gene>
<dbReference type="RefSeq" id="WP_006802523.1">
    <property type="nucleotide sequence ID" value="NZ_CABKOI010000020.1"/>
</dbReference>
<evidence type="ECO:0000256" key="7">
    <source>
        <dbReference type="ARBA" id="ARBA00023136"/>
    </source>
</evidence>
<dbReference type="EMBL" id="MBPK01000008">
    <property type="protein sequence ID" value="PKT82201.1"/>
    <property type="molecule type" value="Genomic_DNA"/>
</dbReference>
<dbReference type="GO" id="GO:1903785">
    <property type="term" value="P:L-valine transmembrane transport"/>
    <property type="evidence" value="ECO:0007669"/>
    <property type="project" value="TreeGrafter"/>
</dbReference>
<dbReference type="Proteomes" id="UP000233350">
    <property type="component" value="Unassembled WGS sequence"/>
</dbReference>
<evidence type="ECO:0000313" key="10">
    <source>
        <dbReference type="Proteomes" id="UP000233350"/>
    </source>
</evidence>
<dbReference type="InterPro" id="IPR011606">
    <property type="entry name" value="Brnchd-chn_aa_trnsp_permease"/>
</dbReference>
<evidence type="ECO:0000313" key="9">
    <source>
        <dbReference type="EMBL" id="PKT82201.1"/>
    </source>
</evidence>
<feature type="transmembrane region" description="Helical" evidence="8">
    <location>
        <begin position="157"/>
        <end position="174"/>
    </location>
</feature>
<feature type="transmembrane region" description="Helical" evidence="8">
    <location>
        <begin position="126"/>
        <end position="151"/>
    </location>
</feature>
<reference evidence="9 10" key="1">
    <citation type="submission" date="2016-07" db="EMBL/GenBank/DDBJ databases">
        <title>Detection of Helicobacter winghamensis from caecal content of red fox (Vulpes vulpes).</title>
        <authorList>
            <person name="Zanoni R.G."/>
            <person name="Florio D."/>
            <person name="Caffara M."/>
            <person name="Renzi M."/>
            <person name="Parisi A."/>
            <person name="Pasquali F."/>
            <person name="Manfreda G."/>
        </authorList>
    </citation>
    <scope>NUCLEOTIDE SEQUENCE [LARGE SCALE GENOMIC DNA]</scope>
    <source>
        <strain evidence="9 10">295_13</strain>
    </source>
</reference>
<keyword evidence="4" id="KW-1003">Cell membrane</keyword>